<dbReference type="GO" id="GO:0000287">
    <property type="term" value="F:magnesium ion binding"/>
    <property type="evidence" value="ECO:0007669"/>
    <property type="project" value="UniProtKB-UniRule"/>
</dbReference>
<organism evidence="12 13">
    <name type="scientific">Kaustia mangrovi</name>
    <dbReference type="NCBI Taxonomy" id="2593653"/>
    <lineage>
        <taxon>Bacteria</taxon>
        <taxon>Pseudomonadati</taxon>
        <taxon>Pseudomonadota</taxon>
        <taxon>Alphaproteobacteria</taxon>
        <taxon>Hyphomicrobiales</taxon>
        <taxon>Parvibaculaceae</taxon>
        <taxon>Kaustia</taxon>
    </lineage>
</organism>
<evidence type="ECO:0000256" key="1">
    <source>
        <dbReference type="ARBA" id="ARBA00001771"/>
    </source>
</evidence>
<comment type="pathway">
    <text evidence="3 11">Cofactor biosynthesis; thiamine diphosphate biosynthesis; 4-methyl-5-(2-phosphoethyl)-thiazole from 5-(2-hydroxyethyl)-4-methylthiazole: step 1/1.</text>
</comment>
<gene>
    <name evidence="11 12" type="primary">thiM</name>
    <name evidence="12" type="ORF">HW532_00035</name>
</gene>
<dbReference type="NCBIfam" id="TIGR00694">
    <property type="entry name" value="thiM"/>
    <property type="match status" value="1"/>
</dbReference>
<proteinExistence type="inferred from homology"/>
<feature type="binding site" evidence="11">
    <location>
        <position position="133"/>
    </location>
    <ligand>
        <name>ATP</name>
        <dbReference type="ChEBI" id="CHEBI:30616"/>
    </ligand>
</feature>
<evidence type="ECO:0000256" key="4">
    <source>
        <dbReference type="ARBA" id="ARBA00022679"/>
    </source>
</evidence>
<dbReference type="EC" id="2.7.1.50" evidence="11"/>
<keyword evidence="13" id="KW-1185">Reference proteome</keyword>
<dbReference type="GO" id="GO:0009229">
    <property type="term" value="P:thiamine diphosphate biosynthetic process"/>
    <property type="evidence" value="ECO:0007669"/>
    <property type="project" value="UniProtKB-UniRule"/>
</dbReference>
<evidence type="ECO:0000256" key="10">
    <source>
        <dbReference type="ARBA" id="ARBA00022977"/>
    </source>
</evidence>
<evidence type="ECO:0000256" key="2">
    <source>
        <dbReference type="ARBA" id="ARBA00001946"/>
    </source>
</evidence>
<evidence type="ECO:0000256" key="6">
    <source>
        <dbReference type="ARBA" id="ARBA00022741"/>
    </source>
</evidence>
<comment type="catalytic activity">
    <reaction evidence="1 11">
        <text>5-(2-hydroxyethyl)-4-methylthiazole + ATP = 4-methyl-5-(2-phosphooxyethyl)-thiazole + ADP + H(+)</text>
        <dbReference type="Rhea" id="RHEA:24212"/>
        <dbReference type="ChEBI" id="CHEBI:15378"/>
        <dbReference type="ChEBI" id="CHEBI:17957"/>
        <dbReference type="ChEBI" id="CHEBI:30616"/>
        <dbReference type="ChEBI" id="CHEBI:58296"/>
        <dbReference type="ChEBI" id="CHEBI:456216"/>
        <dbReference type="EC" id="2.7.1.50"/>
    </reaction>
</comment>
<dbReference type="Pfam" id="PF02110">
    <property type="entry name" value="HK"/>
    <property type="match status" value="1"/>
</dbReference>
<dbReference type="UniPathway" id="UPA00060">
    <property type="reaction ID" value="UER00139"/>
</dbReference>
<dbReference type="InterPro" id="IPR029056">
    <property type="entry name" value="Ribokinase-like"/>
</dbReference>
<evidence type="ECO:0000256" key="7">
    <source>
        <dbReference type="ARBA" id="ARBA00022777"/>
    </source>
</evidence>
<feature type="binding site" evidence="11">
    <location>
        <position position="207"/>
    </location>
    <ligand>
        <name>substrate</name>
    </ligand>
</feature>
<keyword evidence="10 11" id="KW-0784">Thiamine biosynthesis</keyword>
<dbReference type="CDD" id="cd01170">
    <property type="entry name" value="THZ_kinase"/>
    <property type="match status" value="1"/>
</dbReference>
<comment type="similarity">
    <text evidence="11">Belongs to the Thz kinase family.</text>
</comment>
<dbReference type="GO" id="GO:0004417">
    <property type="term" value="F:hydroxyethylthiazole kinase activity"/>
    <property type="evidence" value="ECO:0007669"/>
    <property type="project" value="UniProtKB-UniRule"/>
</dbReference>
<name>A0A7S8C0S9_9HYPH</name>
<evidence type="ECO:0000256" key="8">
    <source>
        <dbReference type="ARBA" id="ARBA00022840"/>
    </source>
</evidence>
<feature type="binding site" evidence="11">
    <location>
        <position position="180"/>
    </location>
    <ligand>
        <name>ATP</name>
        <dbReference type="ChEBI" id="CHEBI:30616"/>
    </ligand>
</feature>
<dbReference type="InterPro" id="IPR000417">
    <property type="entry name" value="Hyethyz_kinase"/>
</dbReference>
<dbReference type="KEGG" id="kmn:HW532_00035"/>
<keyword evidence="5 11" id="KW-0479">Metal-binding</keyword>
<evidence type="ECO:0000256" key="11">
    <source>
        <dbReference type="HAMAP-Rule" id="MF_00228"/>
    </source>
</evidence>
<dbReference type="Gene3D" id="3.40.1190.20">
    <property type="match status" value="1"/>
</dbReference>
<dbReference type="PIRSF" id="PIRSF000513">
    <property type="entry name" value="Thz_kinase"/>
    <property type="match status" value="1"/>
</dbReference>
<dbReference type="PRINTS" id="PR01099">
    <property type="entry name" value="HYETHTZKNASE"/>
</dbReference>
<evidence type="ECO:0000313" key="13">
    <source>
        <dbReference type="Proteomes" id="UP000593594"/>
    </source>
</evidence>
<keyword evidence="4 11" id="KW-0808">Transferase</keyword>
<reference evidence="12 13" key="1">
    <citation type="submission" date="2020-06" db="EMBL/GenBank/DDBJ databases">
        <title>Genome sequence of 2 isolates from Red Sea Mangroves.</title>
        <authorList>
            <person name="Sefrji F."/>
            <person name="Michoud G."/>
            <person name="Merlino G."/>
            <person name="Daffonchio D."/>
        </authorList>
    </citation>
    <scope>NUCLEOTIDE SEQUENCE [LARGE SCALE GENOMIC DNA]</scope>
    <source>
        <strain evidence="12 13">R1DC25</strain>
    </source>
</reference>
<dbReference type="Proteomes" id="UP000593594">
    <property type="component" value="Chromosome"/>
</dbReference>
<comment type="function">
    <text evidence="11">Catalyzes the phosphorylation of the hydroxyl group of 4-methyl-5-beta-hydroxyethylthiazole (THZ).</text>
</comment>
<keyword evidence="7 11" id="KW-0418">Kinase</keyword>
<sequence length="291" mass="29479">MWRPALSKTPTEIVTAERAGLLLARLRTQGPLVHCLTNTVAANFTANALLAIGASPAMVDNTEEAQAFARAAGAVLVNLGTLTPQTAAAMRLAVKGAREAGRPWVLDPVAVGALDYRTRLAADLVSEAPTAIRGNASEILSLAGETAQAGRGVDSAASSADAVEAARSLAHATGAVVGVTGERDYVSDGARLVALANGHPLMPRVTALGCALSAIVAAFLAIADEPAEATAAALLTVGVAGEMAADGARGPASFATALVDTLYTMTAEDLEKRGHIEPCPHAARSTLRSTS</sequence>
<dbReference type="EMBL" id="CP058214">
    <property type="protein sequence ID" value="QPC41270.1"/>
    <property type="molecule type" value="Genomic_DNA"/>
</dbReference>
<keyword evidence="6 11" id="KW-0547">Nucleotide-binding</keyword>
<dbReference type="SUPFAM" id="SSF53613">
    <property type="entry name" value="Ribokinase-like"/>
    <property type="match status" value="1"/>
</dbReference>
<comment type="cofactor">
    <cofactor evidence="2 11">
        <name>Mg(2+)</name>
        <dbReference type="ChEBI" id="CHEBI:18420"/>
    </cofactor>
</comment>
<dbReference type="AlphaFoldDB" id="A0A7S8C0S9"/>
<dbReference type="NCBIfam" id="NF006830">
    <property type="entry name" value="PRK09355.1"/>
    <property type="match status" value="1"/>
</dbReference>
<dbReference type="GO" id="GO:0009228">
    <property type="term" value="P:thiamine biosynthetic process"/>
    <property type="evidence" value="ECO:0007669"/>
    <property type="project" value="UniProtKB-KW"/>
</dbReference>
<evidence type="ECO:0000256" key="9">
    <source>
        <dbReference type="ARBA" id="ARBA00022842"/>
    </source>
</evidence>
<feature type="binding site" evidence="11">
    <location>
        <position position="58"/>
    </location>
    <ligand>
        <name>substrate</name>
    </ligand>
</feature>
<evidence type="ECO:0000256" key="5">
    <source>
        <dbReference type="ARBA" id="ARBA00022723"/>
    </source>
</evidence>
<dbReference type="HAMAP" id="MF_00228">
    <property type="entry name" value="Thz_kinase"/>
    <property type="match status" value="1"/>
</dbReference>
<protein>
    <recommendedName>
        <fullName evidence="11">Hydroxyethylthiazole kinase</fullName>
        <ecNumber evidence="11">2.7.1.50</ecNumber>
    </recommendedName>
    <alternativeName>
        <fullName evidence="11">4-methyl-5-beta-hydroxyethylthiazole kinase</fullName>
        <shortName evidence="11">TH kinase</shortName>
        <shortName evidence="11">Thz kinase</shortName>
    </alternativeName>
</protein>
<evidence type="ECO:0000256" key="3">
    <source>
        <dbReference type="ARBA" id="ARBA00004868"/>
    </source>
</evidence>
<dbReference type="GO" id="GO:0005524">
    <property type="term" value="F:ATP binding"/>
    <property type="evidence" value="ECO:0007669"/>
    <property type="project" value="UniProtKB-UniRule"/>
</dbReference>
<keyword evidence="9 11" id="KW-0460">Magnesium</keyword>
<accession>A0A7S8C0S9</accession>
<evidence type="ECO:0000313" key="12">
    <source>
        <dbReference type="EMBL" id="QPC41270.1"/>
    </source>
</evidence>
<keyword evidence="8 11" id="KW-0067">ATP-binding</keyword>